<comment type="caution">
    <text evidence="2">The sequence shown here is derived from an EMBL/GenBank/DDBJ whole genome shotgun (WGS) entry which is preliminary data.</text>
</comment>
<proteinExistence type="predicted"/>
<evidence type="ECO:0000313" key="2">
    <source>
        <dbReference type="EMBL" id="KAF2153367.1"/>
    </source>
</evidence>
<evidence type="ECO:0000256" key="1">
    <source>
        <dbReference type="SAM" id="MobiDB-lite"/>
    </source>
</evidence>
<gene>
    <name evidence="2" type="ORF">K461DRAFT_293634</name>
</gene>
<dbReference type="EMBL" id="ML996085">
    <property type="protein sequence ID" value="KAF2153367.1"/>
    <property type="molecule type" value="Genomic_DNA"/>
</dbReference>
<feature type="region of interest" description="Disordered" evidence="1">
    <location>
        <begin position="50"/>
        <end position="107"/>
    </location>
</feature>
<dbReference type="AlphaFoldDB" id="A0A9P4J0R8"/>
<protein>
    <submittedName>
        <fullName evidence="2">Uncharacterized protein</fullName>
    </submittedName>
</protein>
<sequence length="153" mass="16977">MAAVAMDSIYTTDNITVPTEVQYNFSNQYNMEDPEQARINYMRIMHEHTKQQFQMATASSRRRNSPAAHDVASLQPTTSSTGSVSSVSDSSQPTFHVNDSGRSHIPRGHANIRDISICNFREHVLYTRQHAANAAFAATSSLHCKSPEFPSSS</sequence>
<dbReference type="Proteomes" id="UP000799439">
    <property type="component" value="Unassembled WGS sequence"/>
</dbReference>
<feature type="compositionally biased region" description="Low complexity" evidence="1">
    <location>
        <begin position="77"/>
        <end position="91"/>
    </location>
</feature>
<dbReference type="OrthoDB" id="5218421at2759"/>
<reference evidence="2" key="1">
    <citation type="journal article" date="2020" name="Stud. Mycol.">
        <title>101 Dothideomycetes genomes: a test case for predicting lifestyles and emergence of pathogens.</title>
        <authorList>
            <person name="Haridas S."/>
            <person name="Albert R."/>
            <person name="Binder M."/>
            <person name="Bloem J."/>
            <person name="Labutti K."/>
            <person name="Salamov A."/>
            <person name="Andreopoulos B."/>
            <person name="Baker S."/>
            <person name="Barry K."/>
            <person name="Bills G."/>
            <person name="Bluhm B."/>
            <person name="Cannon C."/>
            <person name="Castanera R."/>
            <person name="Culley D."/>
            <person name="Daum C."/>
            <person name="Ezra D."/>
            <person name="Gonzalez J."/>
            <person name="Henrissat B."/>
            <person name="Kuo A."/>
            <person name="Liang C."/>
            <person name="Lipzen A."/>
            <person name="Lutzoni F."/>
            <person name="Magnuson J."/>
            <person name="Mondo S."/>
            <person name="Nolan M."/>
            <person name="Ohm R."/>
            <person name="Pangilinan J."/>
            <person name="Park H.-J."/>
            <person name="Ramirez L."/>
            <person name="Alfaro M."/>
            <person name="Sun H."/>
            <person name="Tritt A."/>
            <person name="Yoshinaga Y."/>
            <person name="Zwiers L.-H."/>
            <person name="Turgeon B."/>
            <person name="Goodwin S."/>
            <person name="Spatafora J."/>
            <person name="Crous P."/>
            <person name="Grigoriev I."/>
        </authorList>
    </citation>
    <scope>NUCLEOTIDE SEQUENCE</scope>
    <source>
        <strain evidence="2">CBS 260.36</strain>
    </source>
</reference>
<accession>A0A9P4J0R8</accession>
<name>A0A9P4J0R8_9PEZI</name>
<evidence type="ECO:0000313" key="3">
    <source>
        <dbReference type="Proteomes" id="UP000799439"/>
    </source>
</evidence>
<keyword evidence="3" id="KW-1185">Reference proteome</keyword>
<organism evidence="2 3">
    <name type="scientific">Myriangium duriaei CBS 260.36</name>
    <dbReference type="NCBI Taxonomy" id="1168546"/>
    <lineage>
        <taxon>Eukaryota</taxon>
        <taxon>Fungi</taxon>
        <taxon>Dikarya</taxon>
        <taxon>Ascomycota</taxon>
        <taxon>Pezizomycotina</taxon>
        <taxon>Dothideomycetes</taxon>
        <taxon>Dothideomycetidae</taxon>
        <taxon>Myriangiales</taxon>
        <taxon>Myriangiaceae</taxon>
        <taxon>Myriangium</taxon>
    </lineage>
</organism>